<evidence type="ECO:0000256" key="1">
    <source>
        <dbReference type="SAM" id="Phobius"/>
    </source>
</evidence>
<dbReference type="AlphaFoldDB" id="A0A1M6Q3W3"/>
<evidence type="ECO:0000313" key="3">
    <source>
        <dbReference type="Proteomes" id="UP000243547"/>
    </source>
</evidence>
<dbReference type="Proteomes" id="UP000243547">
    <property type="component" value="Unassembled WGS sequence"/>
</dbReference>
<keyword evidence="1" id="KW-0812">Transmembrane</keyword>
<dbReference type="OrthoDB" id="2044521at2"/>
<dbReference type="STRING" id="1120989.SAMN02745227_01635"/>
<reference evidence="3" key="1">
    <citation type="submission" date="2016-11" db="EMBL/GenBank/DDBJ databases">
        <authorList>
            <person name="Varghese N."/>
            <person name="Submissions S."/>
        </authorList>
    </citation>
    <scope>NUCLEOTIDE SEQUENCE [LARGE SCALE GENOMIC DNA]</scope>
    <source>
        <strain evidence="3">DSM 14826</strain>
    </source>
</reference>
<gene>
    <name evidence="2" type="ORF">SAMN02745227_01635</name>
</gene>
<organism evidence="2 3">
    <name type="scientific">Anaerobranca californiensis DSM 14826</name>
    <dbReference type="NCBI Taxonomy" id="1120989"/>
    <lineage>
        <taxon>Bacteria</taxon>
        <taxon>Bacillati</taxon>
        <taxon>Bacillota</taxon>
        <taxon>Clostridia</taxon>
        <taxon>Eubacteriales</taxon>
        <taxon>Proteinivoracaceae</taxon>
        <taxon>Anaerobranca</taxon>
    </lineage>
</organism>
<protein>
    <submittedName>
        <fullName evidence="2">Uncharacterized protein</fullName>
    </submittedName>
</protein>
<name>A0A1M6Q3W3_9FIRM</name>
<dbReference type="Pfam" id="PF09136">
    <property type="entry name" value="Glucodextran_B"/>
    <property type="match status" value="2"/>
</dbReference>
<dbReference type="RefSeq" id="WP_072907811.1">
    <property type="nucleotide sequence ID" value="NZ_FRAI01000018.1"/>
</dbReference>
<accession>A0A1M6Q3W3</accession>
<dbReference type="EMBL" id="FRAI01000018">
    <property type="protein sequence ID" value="SHK14836.1"/>
    <property type="molecule type" value="Genomic_DNA"/>
</dbReference>
<dbReference type="InterPro" id="IPR013783">
    <property type="entry name" value="Ig-like_fold"/>
</dbReference>
<proteinExistence type="predicted"/>
<keyword evidence="3" id="KW-1185">Reference proteome</keyword>
<keyword evidence="1" id="KW-1133">Transmembrane helix</keyword>
<dbReference type="Gene3D" id="2.60.40.10">
    <property type="entry name" value="Immunoglobulins"/>
    <property type="match status" value="2"/>
</dbReference>
<keyword evidence="1" id="KW-0472">Membrane</keyword>
<feature type="transmembrane region" description="Helical" evidence="1">
    <location>
        <begin position="355"/>
        <end position="376"/>
    </location>
</feature>
<evidence type="ECO:0000313" key="2">
    <source>
        <dbReference type="EMBL" id="SHK14836.1"/>
    </source>
</evidence>
<sequence>MGSYLWYLSRYRQYSRLRWKCRSLGIGFHAPAGNWGLTYGLYFDVDNISGSGGTFDPWARAIKTVPEHHPEYVIYAWHNEQRQLEPAKIYAWTGENWKEGSLGSYRGAKQEYSAGFIKYTIPKAALGYANSFYISLFTTGGDGPAQDTVPSDPNVRFTEPKWDANYFVTLSKFAFVQANYPIEPPNLKIITPEDGSYVNTPTITIKGVTEVDAQIIVGELQIDVDESGSFQFDYSLEEGENIITIIAKDSRGIENQVDLIIYLDTEPPELILHKEYDGMVVEEAELIIAGKTSLDAQVFINGQKADLQPNGVFTLTLQLQEGENKIEIKAVDRAGNERVKTITVTYNPPKESKNLGGIMGITFGILIILGAAAYVLGIKYGYIKKM</sequence>